<dbReference type="InterPro" id="IPR041679">
    <property type="entry name" value="DNA2/NAM7-like_C"/>
</dbReference>
<dbReference type="OrthoDB" id="2423195at2759"/>
<dbReference type="Pfam" id="PF13086">
    <property type="entry name" value="AAA_11"/>
    <property type="match status" value="1"/>
</dbReference>
<evidence type="ECO:0000256" key="2">
    <source>
        <dbReference type="ARBA" id="ARBA00022741"/>
    </source>
</evidence>
<gene>
    <name evidence="7" type="ORF">CVT26_013489</name>
</gene>
<dbReference type="EMBL" id="NHYE01001123">
    <property type="protein sequence ID" value="PPQ98294.1"/>
    <property type="molecule type" value="Genomic_DNA"/>
</dbReference>
<dbReference type="Pfam" id="PF00004">
    <property type="entry name" value="AAA"/>
    <property type="match status" value="3"/>
</dbReference>
<comment type="caution">
    <text evidence="7">The sequence shown here is derived from an EMBL/GenBank/DDBJ whole genome shotgun (WGS) entry which is preliminary data.</text>
</comment>
<evidence type="ECO:0000313" key="7">
    <source>
        <dbReference type="EMBL" id="PPQ98294.1"/>
    </source>
</evidence>
<dbReference type="InterPro" id="IPR003593">
    <property type="entry name" value="AAA+_ATPase"/>
</dbReference>
<protein>
    <recommendedName>
        <fullName evidence="6">AAA+ ATPase domain-containing protein</fullName>
    </recommendedName>
</protein>
<feature type="coiled-coil region" evidence="4">
    <location>
        <begin position="2203"/>
        <end position="2309"/>
    </location>
</feature>
<feature type="domain" description="AAA+ ATPase" evidence="6">
    <location>
        <begin position="1344"/>
        <end position="1480"/>
    </location>
</feature>
<dbReference type="InterPro" id="IPR003959">
    <property type="entry name" value="ATPase_AAA_core"/>
</dbReference>
<dbReference type="GO" id="GO:0016887">
    <property type="term" value="F:ATP hydrolysis activity"/>
    <property type="evidence" value="ECO:0007669"/>
    <property type="project" value="InterPro"/>
</dbReference>
<dbReference type="SUPFAM" id="SSF52540">
    <property type="entry name" value="P-loop containing nucleoside triphosphate hydrolases"/>
    <property type="match status" value="4"/>
</dbReference>
<feature type="compositionally biased region" description="Polar residues" evidence="5">
    <location>
        <begin position="2176"/>
        <end position="2185"/>
    </location>
</feature>
<organism evidence="7 8">
    <name type="scientific">Gymnopilus dilepis</name>
    <dbReference type="NCBI Taxonomy" id="231916"/>
    <lineage>
        <taxon>Eukaryota</taxon>
        <taxon>Fungi</taxon>
        <taxon>Dikarya</taxon>
        <taxon>Basidiomycota</taxon>
        <taxon>Agaricomycotina</taxon>
        <taxon>Agaricomycetes</taxon>
        <taxon>Agaricomycetidae</taxon>
        <taxon>Agaricales</taxon>
        <taxon>Agaricineae</taxon>
        <taxon>Hymenogastraceae</taxon>
        <taxon>Gymnopilus</taxon>
    </lineage>
</organism>
<comment type="similarity">
    <text evidence="1">Belongs to the CbxX/CfxQ family.</text>
</comment>
<dbReference type="FunFam" id="3.40.50.300:FF:000216">
    <property type="entry name" value="Type VII secretion ATPase EccA"/>
    <property type="match status" value="3"/>
</dbReference>
<keyword evidence="2" id="KW-0547">Nucleotide-binding</keyword>
<dbReference type="PANTHER" id="PTHR43392:SF2">
    <property type="entry name" value="AAA-TYPE ATPASE FAMILY PROTEIN _ ANKYRIN REPEAT FAMILY PROTEIN"/>
    <property type="match status" value="1"/>
</dbReference>
<feature type="region of interest" description="Disordered" evidence="5">
    <location>
        <begin position="2148"/>
        <end position="2194"/>
    </location>
</feature>
<dbReference type="Pfam" id="PF17866">
    <property type="entry name" value="AAA_lid_6"/>
    <property type="match status" value="2"/>
</dbReference>
<dbReference type="GO" id="GO:0005524">
    <property type="term" value="F:ATP binding"/>
    <property type="evidence" value="ECO:0007669"/>
    <property type="project" value="UniProtKB-KW"/>
</dbReference>
<dbReference type="Gene3D" id="1.10.8.60">
    <property type="match status" value="2"/>
</dbReference>
<dbReference type="FunFam" id="3.40.50.300:FF:001660">
    <property type="entry name" value="NF-X1 finger and helicase protein, putative"/>
    <property type="match status" value="1"/>
</dbReference>
<dbReference type="GO" id="GO:0004386">
    <property type="term" value="F:helicase activity"/>
    <property type="evidence" value="ECO:0007669"/>
    <property type="project" value="InterPro"/>
</dbReference>
<reference evidence="7 8" key="1">
    <citation type="journal article" date="2018" name="Evol. Lett.">
        <title>Horizontal gene cluster transfer increased hallucinogenic mushroom diversity.</title>
        <authorList>
            <person name="Reynolds H.T."/>
            <person name="Vijayakumar V."/>
            <person name="Gluck-Thaler E."/>
            <person name="Korotkin H.B."/>
            <person name="Matheny P.B."/>
            <person name="Slot J.C."/>
        </authorList>
    </citation>
    <scope>NUCLEOTIDE SEQUENCE [LARGE SCALE GENOMIC DNA]</scope>
    <source>
        <strain evidence="7 8">SRW20</strain>
    </source>
</reference>
<dbReference type="InParanoid" id="A0A409Y5I1"/>
<dbReference type="PRINTS" id="PR00819">
    <property type="entry name" value="CBXCFQXSUPER"/>
</dbReference>
<feature type="domain" description="AAA+ ATPase" evidence="6">
    <location>
        <begin position="1622"/>
        <end position="1763"/>
    </location>
</feature>
<keyword evidence="3" id="KW-0067">ATP-binding</keyword>
<dbReference type="CDD" id="cd17936">
    <property type="entry name" value="EEXXEc_NFX1"/>
    <property type="match status" value="1"/>
</dbReference>
<name>A0A409Y5I1_9AGAR</name>
<feature type="compositionally biased region" description="Low complexity" evidence="5">
    <location>
        <begin position="1280"/>
        <end position="1293"/>
    </location>
</feature>
<dbReference type="InterPro" id="IPR050773">
    <property type="entry name" value="CbxX/CfxQ_RuBisCO_ESX"/>
</dbReference>
<feature type="domain" description="AAA+ ATPase" evidence="6">
    <location>
        <begin position="482"/>
        <end position="903"/>
    </location>
</feature>
<feature type="compositionally biased region" description="Low complexity" evidence="5">
    <location>
        <begin position="2159"/>
        <end position="2171"/>
    </location>
</feature>
<dbReference type="CDD" id="cd06008">
    <property type="entry name" value="NF-X1-zinc-finger"/>
    <property type="match status" value="1"/>
</dbReference>
<evidence type="ECO:0000259" key="6">
    <source>
        <dbReference type="SMART" id="SM00382"/>
    </source>
</evidence>
<evidence type="ECO:0000256" key="1">
    <source>
        <dbReference type="ARBA" id="ARBA00010378"/>
    </source>
</evidence>
<evidence type="ECO:0000313" key="8">
    <source>
        <dbReference type="Proteomes" id="UP000284706"/>
    </source>
</evidence>
<keyword evidence="4" id="KW-0175">Coiled coil</keyword>
<feature type="domain" description="AAA+ ATPase" evidence="6">
    <location>
        <begin position="1898"/>
        <end position="2035"/>
    </location>
</feature>
<evidence type="ECO:0000256" key="4">
    <source>
        <dbReference type="SAM" id="Coils"/>
    </source>
</evidence>
<proteinExistence type="inferred from homology"/>
<evidence type="ECO:0000256" key="3">
    <source>
        <dbReference type="ARBA" id="ARBA00022840"/>
    </source>
</evidence>
<evidence type="ECO:0000256" key="5">
    <source>
        <dbReference type="SAM" id="MobiDB-lite"/>
    </source>
</evidence>
<feature type="region of interest" description="Disordered" evidence="5">
    <location>
        <begin position="1211"/>
        <end position="1299"/>
    </location>
</feature>
<dbReference type="Gene3D" id="3.40.50.300">
    <property type="entry name" value="P-loop containing nucleotide triphosphate hydrolases"/>
    <property type="match status" value="5"/>
</dbReference>
<dbReference type="Proteomes" id="UP000284706">
    <property type="component" value="Unassembled WGS sequence"/>
</dbReference>
<dbReference type="InterPro" id="IPR000641">
    <property type="entry name" value="CbxX/CfxQ"/>
</dbReference>
<dbReference type="InterPro" id="IPR027417">
    <property type="entry name" value="P-loop_NTPase"/>
</dbReference>
<keyword evidence="8" id="KW-1185">Reference proteome</keyword>
<dbReference type="CDD" id="cd18808">
    <property type="entry name" value="SF1_C_Upf1"/>
    <property type="match status" value="1"/>
</dbReference>
<accession>A0A409Y5I1</accession>
<dbReference type="PANTHER" id="PTHR43392">
    <property type="entry name" value="AAA-TYPE ATPASE FAMILY PROTEIN / ANKYRIN REPEAT FAMILY PROTEIN"/>
    <property type="match status" value="1"/>
</dbReference>
<feature type="region of interest" description="Disordered" evidence="5">
    <location>
        <begin position="1145"/>
        <end position="1167"/>
    </location>
</feature>
<dbReference type="SMART" id="SM00382">
    <property type="entry name" value="AAA"/>
    <property type="match status" value="4"/>
</dbReference>
<feature type="compositionally biased region" description="Low complexity" evidence="5">
    <location>
        <begin position="1218"/>
        <end position="1246"/>
    </location>
</feature>
<dbReference type="InterPro" id="IPR041677">
    <property type="entry name" value="DNA2/NAM7_AAA_11"/>
</dbReference>
<dbReference type="CDD" id="cd00009">
    <property type="entry name" value="AAA"/>
    <property type="match status" value="1"/>
</dbReference>
<dbReference type="STRING" id="231916.A0A409Y5I1"/>
<dbReference type="InterPro" id="IPR041627">
    <property type="entry name" value="AAA_lid_6"/>
</dbReference>
<dbReference type="Pfam" id="PF13087">
    <property type="entry name" value="AAA_12"/>
    <property type="match status" value="1"/>
</dbReference>
<sequence length="2342" mass="261402">MATSDQRSARLNRLLDSILKGKTSLETSTQCKQFIEAICIQPDPPRCIENIIISPHGISSIQTAIRNDVSTSGLNDQAANLLTYIQDPAIKTISSGDFLVRILNAIVESAVFWNAFVLAFKERTLAEAGQRCFAWTLLQLLQIPSETVSPYVGLAQEVEPLLLQSNYIDVRNLGQKIKHTLSLSSTAPFKDKDDGISPGGRHDNDFADFREVAILPTADELASKEKPFLRTSAALDDPSTEEGREAMYLDNQFRLLREDMIHEMREELQIALGPPRGKKQRGFVIEGLKLVNHTLGTSARRNKWSLIFEKDDEFPQFRNMKDEKRKNWLKDNPRFLKHLSLTSIIIDGEAVAFPTLRRDEDLLIKKKPQIVLEIDGEMAIQKLLLRMKSVPHIKLIQIDVAVFAYEPILNALKSMRSLPLAVDILFWKEGSKSGGLMSPGNLQQVVDRMRGSPGTDIGELLALKKAITLDPAQERALVSGLTQTVSIIQGPPGTGKSFIGALLAKFIYKFSDLKILVVCYTNHALDQFLEDLLDVDIPEKEMVRIGGKSTTRTEPMLLHRQKTDFRFSRGDHTIIDHFKAEVETRANSLSHSFIQYLRSSTDDAELMSYLEFEEEAFYHAFQVPVSQDGMVAVGKRGRAVDSFYLLRNWRQNWGPGIFRNSPSVQNSQDIWSMPKESRQAIINQWVEKLHKERVETLYEAVSKYNKVVDELEKKFQEKDGHVLKSKRIIACTTTAAAKYTRKIHEAAPDVILVEEAGEILESHVITALGQAAKQLILIGDHKQLRPKVNNYELSVEKGEGYDLNRSLFERLVLKGYPHDTLVSQHRMRPEISSMIRHLTYPDLEDAPSTGNRPDLRGVQDNVIFINHDYPEDDLANVAEARDMGSKSSKENRYEARMVLKIVRYLAQQGYGTDKMVVLTPYLGQLRKLQKELKEETDPVLNDLDSYDLIRAGLLTAGAAKTSKRKLRLATIDNYQGEESDIVIVSLTRSNTSNDIGFMIAPERLNVLLSRARLGLIMIGNSNTFTRSKKGGALWQKLFAHIKGHIYDGFPVKCEQHPTRKSLLSQEVHFDQHCPDGGCSEPCGTTLSCGLHKCPSKCHQLYDHSKMRCEAIVAMLCPKGHDLSKKCFQPLTPGCKKCDREAKAAEEKRQKDFERQKKRDEEEAEHLRQKKAIEEQILEQQQLRRDMQLTEERQNEIRQKLADLEEMKQMNDLSQARPSTGDSLSSGSSGYVADQPTTSTTTTPDTSVPKASQAAQQLAGPQLISASGPAAKAQTPSNNKAAPTASSISSSEARWSQKKSVEGIVNPAVDAIMEMTGLEDVKEQVLRILDTIEVRSRQGVPFDKERYNVTLLGNPGTGKTTVARHYAKFLASVNVLPGTAFEETTGSSLAEDGVKGAKALLEKVINAGGGAIFVDEAYQLASQHNFQGSQVLDFLLAEMENNVGKVVFILAGYNKEMEKFFEHNPGIPSRVPYRFQFNDYTDDELRLMLEKMIHRKYKGRMKVEDGVHGLFARIAVRRLGRGRGRPGFGNARALENLLQAVLNRQATRIVKERQAGSRPDDFFLSKEDLIGPDPSKAILQSESWEKLQKLTGLHSVKRSIQDLYDMISMNYNRELDEKEPIGVSLNRAFVGSPGTGKTTVAKLYGRILADLGLLSNGEVVVKNPADFVGNVLGASETNTKAILASTVGKVLIIDEAYMLYGGGATGQINDPYKTAVIDTLVAEVQSTLGEDRCVLLLGYEKEMKEMFQNVNPGLSRRFAIEDAFKFEDFSTDELLQILNHKMKQQDLDASQPAKKVAMDVLERSKIRPNFGNGGEVENLLSRAKQNYMARIRGSYTTGDIVLQPVDFDPSFDRAGNADTKLTELFKDVVGCDEIVKKLRTFQKTALSAARRGENVGDLVPTTFVFKGPPGTGKTTTARKMGEVYYDMGLLARAAVHECSASDIVAQYVGQTGPLVRKTFDRALGQVLFIDEAYRLKDGPFAKEATDEIVTLLTDDKYKGKIIVILAGYDNDINELLAVNRGLSSRFTEEILFVNLSPDECIQILEKELQKKNVALPGLNDTTTGVSRTLANIFDKFSQLPSWGNARDVLTMAKKLISIALQEDMGTADKGVPLMLDPAKALEAAQEMFSTRKDRDSVTRPQQPFNLDDFLAKASPPTPAPLTTNTATKTSSAEGVTPKQSKATRPVNTEDPRDDGVSDAVWAELQAAKAAAAKEEQRVKDEIARNEQAAREAAEREALEQQRAKELEEAMARESDRAKQEELKRLREAQRLREIAAMRQREELEAALKARREAEEKARKQEAMVQVKIREMGVCSYGFRWINVGDGYRCAGGSHFMTNAQLGI</sequence>
<dbReference type="FunFam" id="1.10.8.60:FF:000160">
    <property type="entry name" value="WGS project CABT00000000 data, contig 2.55"/>
    <property type="match status" value="1"/>
</dbReference>
<dbReference type="InterPro" id="IPR047187">
    <property type="entry name" value="SF1_C_Upf1"/>
</dbReference>